<comment type="caution">
    <text evidence="1">The sequence shown here is derived from an EMBL/GenBank/DDBJ whole genome shotgun (WGS) entry which is preliminary data.</text>
</comment>
<dbReference type="AlphaFoldDB" id="A0A226WUH0"/>
<reference evidence="1" key="1">
    <citation type="submission" date="2017-01" db="EMBL/GenBank/DDBJ databases">
        <authorList>
            <person name="Mah S.A."/>
            <person name="Swanson W.J."/>
            <person name="Moy G.W."/>
            <person name="Vacquier V.D."/>
        </authorList>
    </citation>
    <scope>NUCLEOTIDE SEQUENCE</scope>
    <source>
        <strain evidence="1">PAMC 26633</strain>
    </source>
</reference>
<dbReference type="Proteomes" id="UP000214720">
    <property type="component" value="Unassembled WGS sequence"/>
</dbReference>
<evidence type="ECO:0008006" key="2">
    <source>
        <dbReference type="Google" id="ProtNLM"/>
    </source>
</evidence>
<proteinExistence type="predicted"/>
<dbReference type="Gene3D" id="1.20.120.520">
    <property type="entry name" value="nmb1532 protein domain like"/>
    <property type="match status" value="1"/>
</dbReference>
<accession>A0A226WUH0</accession>
<organism evidence="1">
    <name type="scientific">Caballeronia sordidicola</name>
    <name type="common">Burkholderia sordidicola</name>
    <dbReference type="NCBI Taxonomy" id="196367"/>
    <lineage>
        <taxon>Bacteria</taxon>
        <taxon>Pseudomonadati</taxon>
        <taxon>Pseudomonadota</taxon>
        <taxon>Betaproteobacteria</taxon>
        <taxon>Burkholderiales</taxon>
        <taxon>Burkholderiaceae</taxon>
        <taxon>Caballeronia</taxon>
    </lineage>
</organism>
<dbReference type="EMBL" id="MTHB01000203">
    <property type="protein sequence ID" value="OXC74831.1"/>
    <property type="molecule type" value="Genomic_DNA"/>
</dbReference>
<sequence>MSPYQDQIEENWERDAMSKVIEKLQKEHFRLGRLVCLLNEQANLRTDATAPNIALLVDALCYLTRFPDVTHHMLEDRMVEKLLAKKALSVEVGHEIEAQHLRLIRDGRDLLRDLEAATRGENMSQELVDIRVRLYAERLRHNMVIEELTLFPAAEASLNDEDWHAIEDIGPHGQSDPLFDGEVDEQFVQLYRVINDEATTAHAGAPFCAGL</sequence>
<name>A0A226WUH0_CABSO</name>
<protein>
    <recommendedName>
        <fullName evidence="2">Hemerythrin-like domain-containing protein</fullName>
    </recommendedName>
</protein>
<gene>
    <name evidence="1" type="ORF">BSU04_30020</name>
</gene>
<evidence type="ECO:0000313" key="1">
    <source>
        <dbReference type="EMBL" id="OXC74831.1"/>
    </source>
</evidence>